<comment type="caution">
    <text evidence="1">The sequence shown here is derived from an EMBL/GenBank/DDBJ whole genome shotgun (WGS) entry which is preliminary data.</text>
</comment>
<gene>
    <name evidence="1" type="ORF">MLD38_022349</name>
</gene>
<protein>
    <submittedName>
        <fullName evidence="1">Uncharacterized protein</fullName>
    </submittedName>
</protein>
<dbReference type="EMBL" id="CM042885">
    <property type="protein sequence ID" value="KAI4366475.1"/>
    <property type="molecule type" value="Genomic_DNA"/>
</dbReference>
<sequence length="843" mass="91647">MDPSIMKLLEEDDEDETMHSGADVEAFQAALNRDIGGDAGPSQGDAGYLSGQSYPPGWQSTGQVENADPQVRQEGNNPGQILSHESIPGQILSHESLPGQKLGDGPEGASYQPPQQISGAQEMSSVPNETARTVADSESQYLKLQKMSNQQASAPEQAGNRVNRAKQVPFALLLPVILPQLDKDRAMQLQTLYAKLKNNDIPKDGFIRIMRGIVGDQMLKMAVSKIHPQSPSNQMHMQASGSIRPSQPRMQPSTSTKLGDSQLPSHTTMSSSQVRPDIGRNAPNSQMHIPVPPYQSGNTYRPFAGTKVPSPGSSVNPQPQDFPTKQFQHHPSAGSSLMGMTTQAMTTMPKVEPQSSIHDNRRIQSGSAPPYAANAPSQPNSMPWRPPTSKEQVPGSFSTLGYVKHESSDHPGSHQQKPPITNFHGLPSAPAGPLERVPVAPVSKDNSVEQQPLGTGFSTHTSSGNLRPEGHSTSGQTANSQLTPSLPVTNAKTPTKKPAGGHKKPLEALGSSPPSASKKQKLSGGSADQSIEQLIDVTAVSGVNLREEEEQLFSGSKEDSRVSEASRKVVQEEEEALILQRGPLQKKMAEIMAKCGLKNVSDDVEKCLSLCVEERLRGLLFNLIRVSKQRVDIEKTRHRTVITSDIRQQLMMINRKAREEWDRKQAEAEKLQKLDEPEGNPSAEGEKDKDESRGKSMKNPPANKEEDDKMRTTAANVAARAAVGGDDMLSKWQLMAEQARQKREGNLDPLAGSQGGKDIKKSTNTLEKRGKDNQEGKKRGQISGGPRKIARNTVVSPQPKVVRTISVKDAIAVLEREPQMSKSSLVYRLYERVRSDPQDGVIP</sequence>
<reference evidence="2" key="1">
    <citation type="journal article" date="2023" name="Front. Plant Sci.">
        <title>Chromosomal-level genome assembly of Melastoma candidum provides insights into trichome evolution.</title>
        <authorList>
            <person name="Zhong Y."/>
            <person name="Wu W."/>
            <person name="Sun C."/>
            <person name="Zou P."/>
            <person name="Liu Y."/>
            <person name="Dai S."/>
            <person name="Zhou R."/>
        </authorList>
    </citation>
    <scope>NUCLEOTIDE SEQUENCE [LARGE SCALE GENOMIC DNA]</scope>
</reference>
<name>A0ACB9QIZ3_9MYRT</name>
<evidence type="ECO:0000313" key="2">
    <source>
        <dbReference type="Proteomes" id="UP001057402"/>
    </source>
</evidence>
<keyword evidence="2" id="KW-1185">Reference proteome</keyword>
<accession>A0ACB9QIZ3</accession>
<evidence type="ECO:0000313" key="1">
    <source>
        <dbReference type="EMBL" id="KAI4366475.1"/>
    </source>
</evidence>
<proteinExistence type="predicted"/>
<organism evidence="1 2">
    <name type="scientific">Melastoma candidum</name>
    <dbReference type="NCBI Taxonomy" id="119954"/>
    <lineage>
        <taxon>Eukaryota</taxon>
        <taxon>Viridiplantae</taxon>
        <taxon>Streptophyta</taxon>
        <taxon>Embryophyta</taxon>
        <taxon>Tracheophyta</taxon>
        <taxon>Spermatophyta</taxon>
        <taxon>Magnoliopsida</taxon>
        <taxon>eudicotyledons</taxon>
        <taxon>Gunneridae</taxon>
        <taxon>Pentapetalae</taxon>
        <taxon>rosids</taxon>
        <taxon>malvids</taxon>
        <taxon>Myrtales</taxon>
        <taxon>Melastomataceae</taxon>
        <taxon>Melastomatoideae</taxon>
        <taxon>Melastomateae</taxon>
        <taxon>Melastoma</taxon>
    </lineage>
</organism>
<dbReference type="Proteomes" id="UP001057402">
    <property type="component" value="Chromosome 6"/>
</dbReference>